<sequence length="108" mass="12195">MAVPPMPVFCFYPRSWLPAALWRLAADVRSPYITAQNVCGRRPRKCADRCQRRSCTGHGGSGRAWIRECAALYYPMIMTICPPSPPLGFILLFSAHFGVPVDDLWPRQ</sequence>
<keyword evidence="2" id="KW-1185">Reference proteome</keyword>
<dbReference type="EMBL" id="WNYA01014513">
    <property type="protein sequence ID" value="KAG8539485.1"/>
    <property type="molecule type" value="Genomic_DNA"/>
</dbReference>
<accession>A0AAV6YUJ4</accession>
<organism evidence="1 2">
    <name type="scientific">Engystomops pustulosus</name>
    <name type="common">Tungara frog</name>
    <name type="synonym">Physalaemus pustulosus</name>
    <dbReference type="NCBI Taxonomy" id="76066"/>
    <lineage>
        <taxon>Eukaryota</taxon>
        <taxon>Metazoa</taxon>
        <taxon>Chordata</taxon>
        <taxon>Craniata</taxon>
        <taxon>Vertebrata</taxon>
        <taxon>Euteleostomi</taxon>
        <taxon>Amphibia</taxon>
        <taxon>Batrachia</taxon>
        <taxon>Anura</taxon>
        <taxon>Neobatrachia</taxon>
        <taxon>Hyloidea</taxon>
        <taxon>Leptodactylidae</taxon>
        <taxon>Leiuperinae</taxon>
        <taxon>Engystomops</taxon>
    </lineage>
</organism>
<evidence type="ECO:0000313" key="1">
    <source>
        <dbReference type="EMBL" id="KAG8539485.1"/>
    </source>
</evidence>
<name>A0AAV6YUJ4_ENGPU</name>
<evidence type="ECO:0000313" key="2">
    <source>
        <dbReference type="Proteomes" id="UP000824782"/>
    </source>
</evidence>
<protein>
    <recommendedName>
        <fullName evidence="3">Secreted protein</fullName>
    </recommendedName>
</protein>
<dbReference type="Proteomes" id="UP000824782">
    <property type="component" value="Unassembled WGS sequence"/>
</dbReference>
<dbReference type="AlphaFoldDB" id="A0AAV6YUJ4"/>
<comment type="caution">
    <text evidence="1">The sequence shown here is derived from an EMBL/GenBank/DDBJ whole genome shotgun (WGS) entry which is preliminary data.</text>
</comment>
<proteinExistence type="predicted"/>
<gene>
    <name evidence="1" type="ORF">GDO81_020844</name>
</gene>
<evidence type="ECO:0008006" key="3">
    <source>
        <dbReference type="Google" id="ProtNLM"/>
    </source>
</evidence>
<reference evidence="1" key="1">
    <citation type="thesis" date="2020" institute="ProQuest LLC" country="789 East Eisenhower Parkway, Ann Arbor, MI, USA">
        <title>Comparative Genomics and Chromosome Evolution.</title>
        <authorList>
            <person name="Mudd A.B."/>
        </authorList>
    </citation>
    <scope>NUCLEOTIDE SEQUENCE</scope>
    <source>
        <strain evidence="1">237g6f4</strain>
        <tissue evidence="1">Blood</tissue>
    </source>
</reference>